<reference evidence="1 2" key="1">
    <citation type="submission" date="2024-09" db="EMBL/GenBank/DDBJ databases">
        <authorList>
            <person name="Sun Q."/>
            <person name="Mori K."/>
        </authorList>
    </citation>
    <scope>NUCLEOTIDE SEQUENCE [LARGE SCALE GENOMIC DNA]</scope>
    <source>
        <strain evidence="1 2">CCM 3426</strain>
    </source>
</reference>
<dbReference type="NCBIfam" id="NF033530">
    <property type="entry name" value="lasso_PqqD_Strm"/>
    <property type="match status" value="1"/>
</dbReference>
<accession>A0ABV5IS34</accession>
<name>A0ABV5IS34_9ACTN</name>
<gene>
    <name evidence="1" type="ORF">ACFFV7_36890</name>
</gene>
<keyword evidence="2" id="KW-1185">Reference proteome</keyword>
<protein>
    <submittedName>
        <fullName evidence="1">Lasso peptide biosynthesis PqqD family chaperone</fullName>
    </submittedName>
</protein>
<comment type="caution">
    <text evidence="1">The sequence shown here is derived from an EMBL/GenBank/DDBJ whole genome shotgun (WGS) entry which is preliminary data.</text>
</comment>
<proteinExistence type="predicted"/>
<organism evidence="1 2">
    <name type="scientific">Nonomuraea spiralis</name>
    <dbReference type="NCBI Taxonomy" id="46182"/>
    <lineage>
        <taxon>Bacteria</taxon>
        <taxon>Bacillati</taxon>
        <taxon>Actinomycetota</taxon>
        <taxon>Actinomycetes</taxon>
        <taxon>Streptosporangiales</taxon>
        <taxon>Streptosporangiaceae</taxon>
        <taxon>Nonomuraea</taxon>
    </lineage>
</organism>
<dbReference type="InterPro" id="IPR041881">
    <property type="entry name" value="PqqD_sf"/>
</dbReference>
<dbReference type="Proteomes" id="UP001589647">
    <property type="component" value="Unassembled WGS sequence"/>
</dbReference>
<sequence length="92" mass="9601">MSLRPGVTLTPIDEVAVLLDEHTGRYRQLNGTAVLVLRSLLAGRGPDGAVRDLVRAHPAATPTAEADVAELVACLRAANLIVEAAAGPERPL</sequence>
<evidence type="ECO:0000313" key="1">
    <source>
        <dbReference type="EMBL" id="MFB9206815.1"/>
    </source>
</evidence>
<dbReference type="Pfam" id="PF05402">
    <property type="entry name" value="PqqD"/>
    <property type="match status" value="1"/>
</dbReference>
<evidence type="ECO:0000313" key="2">
    <source>
        <dbReference type="Proteomes" id="UP001589647"/>
    </source>
</evidence>
<dbReference type="Gene3D" id="1.10.10.1150">
    <property type="entry name" value="Coenzyme PQQ synthesis protein D (PqqD)"/>
    <property type="match status" value="1"/>
</dbReference>
<dbReference type="RefSeq" id="WP_229825024.1">
    <property type="nucleotide sequence ID" value="NZ_BMRC01000040.1"/>
</dbReference>
<dbReference type="EMBL" id="JBHMEI010000040">
    <property type="protein sequence ID" value="MFB9206815.1"/>
    <property type="molecule type" value="Genomic_DNA"/>
</dbReference>
<dbReference type="InterPro" id="IPR008792">
    <property type="entry name" value="PQQD"/>
</dbReference>